<proteinExistence type="predicted"/>
<reference evidence="1 2" key="1">
    <citation type="journal article" date="2011" name="Science">
        <title>Comparative functional genomics of the fission yeasts.</title>
        <authorList>
            <person name="Rhind N."/>
            <person name="Chen Z."/>
            <person name="Yassour M."/>
            <person name="Thompson D.A."/>
            <person name="Haas B.J."/>
            <person name="Habib N."/>
            <person name="Wapinski I."/>
            <person name="Roy S."/>
            <person name="Lin M.F."/>
            <person name="Heiman D.I."/>
            <person name="Young S.K."/>
            <person name="Furuya K."/>
            <person name="Guo Y."/>
            <person name="Pidoux A."/>
            <person name="Chen H.M."/>
            <person name="Robbertse B."/>
            <person name="Goldberg J.M."/>
            <person name="Aoki K."/>
            <person name="Bayne E.H."/>
            <person name="Berlin A.M."/>
            <person name="Desjardins C.A."/>
            <person name="Dobbs E."/>
            <person name="Dukaj L."/>
            <person name="Fan L."/>
            <person name="FitzGerald M.G."/>
            <person name="French C."/>
            <person name="Gujja S."/>
            <person name="Hansen K."/>
            <person name="Keifenheim D."/>
            <person name="Levin J.Z."/>
            <person name="Mosher R.A."/>
            <person name="Mueller C.A."/>
            <person name="Pfiffner J."/>
            <person name="Priest M."/>
            <person name="Russ C."/>
            <person name="Smialowska A."/>
            <person name="Swoboda P."/>
            <person name="Sykes S.M."/>
            <person name="Vaughn M."/>
            <person name="Vengrova S."/>
            <person name="Yoder R."/>
            <person name="Zeng Q."/>
            <person name="Allshire R."/>
            <person name="Baulcombe D."/>
            <person name="Birren B.W."/>
            <person name="Brown W."/>
            <person name="Ekwall K."/>
            <person name="Kellis M."/>
            <person name="Leatherwood J."/>
            <person name="Levin H."/>
            <person name="Margalit H."/>
            <person name="Martienssen R."/>
            <person name="Nieduszynski C.A."/>
            <person name="Spatafora J.W."/>
            <person name="Friedman N."/>
            <person name="Dalgaard J.Z."/>
            <person name="Baumann P."/>
            <person name="Niki H."/>
            <person name="Regev A."/>
            <person name="Nusbaum C."/>
        </authorList>
    </citation>
    <scope>NUCLEOTIDE SEQUENCE [LARGE SCALE GENOMIC DNA]</scope>
    <source>
        <strain evidence="2">OY26 / ATCC MYA-4695 / CBS 11777 / NBRC 106824 / NRRL Y48691</strain>
    </source>
</reference>
<protein>
    <submittedName>
        <fullName evidence="1">Uncharacterized protein</fullName>
    </submittedName>
</protein>
<accession>S9X5B3</accession>
<gene>
    <name evidence="1" type="ORF">SPOG_01627</name>
</gene>
<dbReference type="RefSeq" id="XP_013022184.1">
    <property type="nucleotide sequence ID" value="XM_013166730.1"/>
</dbReference>
<sequence>MTFDSGISDAPAVIWIAAVPHYHQDPTINWYFAEAHQLYQQNRIGELVRHVYESWFQLKKENYDWVTVFKEDITDHLNLEEFDRVFDLKWYLLKSNDDVSMLLSIMDEILNKFS</sequence>
<dbReference type="Proteomes" id="UP000015464">
    <property type="component" value="Unassembled WGS sequence"/>
</dbReference>
<dbReference type="EMBL" id="KE546989">
    <property type="protein sequence ID" value="EPY52292.1"/>
    <property type="molecule type" value="Genomic_DNA"/>
</dbReference>
<evidence type="ECO:0000313" key="2">
    <source>
        <dbReference type="Proteomes" id="UP000015464"/>
    </source>
</evidence>
<evidence type="ECO:0000313" key="1">
    <source>
        <dbReference type="EMBL" id="EPY52292.1"/>
    </source>
</evidence>
<name>S9X5B3_SCHCR</name>
<dbReference type="AlphaFoldDB" id="S9X5B3"/>
<organism evidence="1 2">
    <name type="scientific">Schizosaccharomyces cryophilus (strain OY26 / ATCC MYA-4695 / CBS 11777 / NBRC 106824 / NRRL Y48691)</name>
    <name type="common">Fission yeast</name>
    <dbReference type="NCBI Taxonomy" id="653667"/>
    <lineage>
        <taxon>Eukaryota</taxon>
        <taxon>Fungi</taxon>
        <taxon>Dikarya</taxon>
        <taxon>Ascomycota</taxon>
        <taxon>Taphrinomycotina</taxon>
        <taxon>Schizosaccharomycetes</taxon>
        <taxon>Schizosaccharomycetales</taxon>
        <taxon>Schizosaccharomycetaceae</taxon>
        <taxon>Schizosaccharomyces</taxon>
    </lineage>
</organism>
<dbReference type="HOGENOM" id="CLU_2122490_0_0_1"/>
<dbReference type="GeneID" id="25035955"/>
<keyword evidence="2" id="KW-1185">Reference proteome</keyword>